<feature type="transmembrane region" description="Helical" evidence="1">
    <location>
        <begin position="367"/>
        <end position="386"/>
    </location>
</feature>
<comment type="caution">
    <text evidence="2">The sequence shown here is derived from an EMBL/GenBank/DDBJ whole genome shotgun (WGS) entry which is preliminary data.</text>
</comment>
<feature type="transmembrane region" description="Helical" evidence="1">
    <location>
        <begin position="63"/>
        <end position="81"/>
    </location>
</feature>
<keyword evidence="1" id="KW-0812">Transmembrane</keyword>
<feature type="transmembrane region" description="Helical" evidence="1">
    <location>
        <begin position="12"/>
        <end position="32"/>
    </location>
</feature>
<keyword evidence="1" id="KW-1133">Transmembrane helix</keyword>
<keyword evidence="1" id="KW-0472">Membrane</keyword>
<dbReference type="EMBL" id="JANIDX010000003">
    <property type="protein sequence ID" value="MCX5619676.1"/>
    <property type="molecule type" value="Genomic_DNA"/>
</dbReference>
<protein>
    <submittedName>
        <fullName evidence="2">FUSC family protein</fullName>
    </submittedName>
</protein>
<evidence type="ECO:0000313" key="2">
    <source>
        <dbReference type="EMBL" id="MCX5619676.1"/>
    </source>
</evidence>
<reference evidence="2 3" key="1">
    <citation type="submission" date="2022-07" db="EMBL/GenBank/DDBJ databases">
        <title>Bombella genomes.</title>
        <authorList>
            <person name="Harer L."/>
            <person name="Styblova S."/>
            <person name="Ehrmann M."/>
        </authorList>
    </citation>
    <scope>NUCLEOTIDE SEQUENCE [LARGE SCALE GENOMIC DNA]</scope>
    <source>
        <strain evidence="2 3">TMW 2.2556</strain>
    </source>
</reference>
<evidence type="ECO:0000256" key="1">
    <source>
        <dbReference type="SAM" id="Phobius"/>
    </source>
</evidence>
<feature type="transmembrane region" description="Helical" evidence="1">
    <location>
        <begin position="136"/>
        <end position="162"/>
    </location>
</feature>
<dbReference type="RefSeq" id="WP_155579157.1">
    <property type="nucleotide sequence ID" value="NZ_JANIDX010000003.1"/>
</dbReference>
<dbReference type="InterPro" id="IPR006726">
    <property type="entry name" value="PHBA_efflux_AaeB/fusaric-R"/>
</dbReference>
<organism evidence="2 3">
    <name type="scientific">Bombella pollinis</name>
    <dbReference type="NCBI Taxonomy" id="2967337"/>
    <lineage>
        <taxon>Bacteria</taxon>
        <taxon>Pseudomonadati</taxon>
        <taxon>Pseudomonadota</taxon>
        <taxon>Alphaproteobacteria</taxon>
        <taxon>Acetobacterales</taxon>
        <taxon>Acetobacteraceae</taxon>
        <taxon>Bombella</taxon>
    </lineage>
</organism>
<accession>A0ABT3WS52</accession>
<proteinExistence type="predicted"/>
<dbReference type="Proteomes" id="UP001165575">
    <property type="component" value="Unassembled WGS sequence"/>
</dbReference>
<evidence type="ECO:0000313" key="3">
    <source>
        <dbReference type="Proteomes" id="UP001165575"/>
    </source>
</evidence>
<keyword evidence="3" id="KW-1185">Reference proteome</keyword>
<feature type="transmembrane region" description="Helical" evidence="1">
    <location>
        <begin position="469"/>
        <end position="485"/>
    </location>
</feature>
<feature type="transmembrane region" description="Helical" evidence="1">
    <location>
        <begin position="497"/>
        <end position="515"/>
    </location>
</feature>
<name>A0ABT3WS52_9PROT</name>
<dbReference type="Pfam" id="PF04632">
    <property type="entry name" value="FUSC"/>
    <property type="match status" value="1"/>
</dbReference>
<feature type="transmembrane region" description="Helical" evidence="1">
    <location>
        <begin position="392"/>
        <end position="410"/>
    </location>
</feature>
<feature type="transmembrane region" description="Helical" evidence="1">
    <location>
        <begin position="113"/>
        <end position="130"/>
    </location>
</feature>
<feature type="transmembrane region" description="Helical" evidence="1">
    <location>
        <begin position="87"/>
        <end position="106"/>
    </location>
</feature>
<sequence>MSWPKLQPTTLSAVFFSLRTTIACLVALAIALKMEMGGPQWAAMTVWIVAQNSRGMSLSKGRWRIAGTMLGMVGGIGLIAIAPQHPWIFFLLLAGWVGWCTGIACLLDNFRGYAMVLAGYTGAIIALASAEQPDHVFYIAMARGSYILLGVVCEMVAGMIAVPGADRAAQAELQKRIAELLSQTAIALGHVLRRDDEGIKRLTRLLGSLQSFNDQLEFIRIDSRLAGEDADRAYVTLERVALVLARGVGLSSRLASASHIPERLAKGLERVAEEMDDLSNLLKKDILQVVAGLGRLDVMLQENREELERCLPLNDDDSIQQSIAGVGVEAMLVDFRSAVESQFVGLQKRKRHVLVRHHIHRIADGRLAFTNAVRAAVAMILGALIWEVTAWSYGWAYLSLLAVVCARFSIMDNMILVSKSFFYGAVWAVLASIIPVFFVMPLTSNYLVFSLPFAVFMFLGGVALRYPPTIGIAASYVNFFPWVLGLDNQARINEVEWFNQSLALLLALCSGVQIFKTVMPFSTKQAWAQLRRQLVEEIRQLKQPLQGRKKAQNDWTSQTTQRMEQVIRFAGKLPQHDVNSMVRGTLAVMTVGRHLITLRDLALQKRLPENALQTGEQMVKDIIHLTEAGGHLPRSTSKAFLEEQQFLIEKYQQSHSTSTTRHDLAVGIGSLRIIHFEYMASRNFFRKEYEFLLARGRNRG</sequence>
<feature type="transmembrane region" description="Helical" evidence="1">
    <location>
        <begin position="422"/>
        <end position="440"/>
    </location>
</feature>
<gene>
    <name evidence="2" type="ORF">NQF89_04465</name>
</gene>